<dbReference type="Gene3D" id="1.10.10.1130">
    <property type="entry name" value="Uncharacterised protein PF10982, DUF2789"/>
    <property type="match status" value="1"/>
</dbReference>
<dbReference type="Proteomes" id="UP000254069">
    <property type="component" value="Unassembled WGS sequence"/>
</dbReference>
<proteinExistence type="predicted"/>
<dbReference type="Proteomes" id="UP000825078">
    <property type="component" value="Chromosome"/>
</dbReference>
<evidence type="ECO:0000313" key="2">
    <source>
        <dbReference type="EMBL" id="SUJ00069.1"/>
    </source>
</evidence>
<dbReference type="InterPro" id="IPR021250">
    <property type="entry name" value="DUF2789"/>
</dbReference>
<sequence length="76" mass="8392">MDTTHTDLAHLFEQLGLPSSSKAIEGFIGAHSIPEGVKLVDAPFWNEAQRTFLTEALAEDAQWSDTIDHLDAQLRS</sequence>
<reference evidence="2 3" key="1">
    <citation type="submission" date="2018-06" db="EMBL/GenBank/DDBJ databases">
        <authorList>
            <consortium name="Pathogen Informatics"/>
            <person name="Doyle S."/>
        </authorList>
    </citation>
    <scope>NUCLEOTIDE SEQUENCE [LARGE SCALE GENOMIC DNA]</scope>
    <source>
        <strain evidence="2 3">NCTC10738</strain>
    </source>
</reference>
<dbReference type="AlphaFoldDB" id="A0A380BF69"/>
<keyword evidence="3" id="KW-1185">Reference proteome</keyword>
<reference evidence="1" key="2">
    <citation type="submission" date="2021-05" db="EMBL/GenBank/DDBJ databases">
        <title>Molecular characterization for Shewanella algae harboring chromosomal blaOXA-55-like strains isolated from clinical and environment sample.</title>
        <authorList>
            <person name="Ohama Y."/>
            <person name="Aoki K."/>
            <person name="Harada S."/>
            <person name="Moriya K."/>
            <person name="Ishii Y."/>
            <person name="Tateda K."/>
        </authorList>
    </citation>
    <scope>NUCLEOTIDE SEQUENCE</scope>
    <source>
        <strain evidence="1">TUM17379</strain>
    </source>
</reference>
<dbReference type="InterPro" id="IPR038086">
    <property type="entry name" value="DUF2789_sf"/>
</dbReference>
<organism evidence="2 3">
    <name type="scientific">Shewanella algae</name>
    <dbReference type="NCBI Taxonomy" id="38313"/>
    <lineage>
        <taxon>Bacteria</taxon>
        <taxon>Pseudomonadati</taxon>
        <taxon>Pseudomonadota</taxon>
        <taxon>Gammaproteobacteria</taxon>
        <taxon>Alteromonadales</taxon>
        <taxon>Shewanellaceae</taxon>
        <taxon>Shewanella</taxon>
    </lineage>
</organism>
<name>A0A380BF69_9GAMM</name>
<evidence type="ECO:0000313" key="3">
    <source>
        <dbReference type="Proteomes" id="UP000254069"/>
    </source>
</evidence>
<gene>
    <name evidence="2" type="ORF">NCTC10738_02996</name>
    <name evidence="1" type="ORF">TUM17379_29810</name>
</gene>
<evidence type="ECO:0000313" key="1">
    <source>
        <dbReference type="EMBL" id="BCV45963.1"/>
    </source>
</evidence>
<dbReference type="EMBL" id="UGYO01000002">
    <property type="protein sequence ID" value="SUJ00069.1"/>
    <property type="molecule type" value="Genomic_DNA"/>
</dbReference>
<dbReference type="EMBL" id="AP024613">
    <property type="protein sequence ID" value="BCV45963.1"/>
    <property type="molecule type" value="Genomic_DNA"/>
</dbReference>
<protein>
    <submittedName>
        <fullName evidence="1">DUF2789 domain-containing protein</fullName>
    </submittedName>
    <submittedName>
        <fullName evidence="2">Protein of uncharacterized function (DUF2789)</fullName>
    </submittedName>
</protein>
<accession>A0A380BF69</accession>
<dbReference type="Pfam" id="PF10982">
    <property type="entry name" value="DUF2789"/>
    <property type="match status" value="1"/>
</dbReference>
<dbReference type="RefSeq" id="WP_025887242.1">
    <property type="nucleotide sequence ID" value="NZ_AP024613.1"/>
</dbReference>